<evidence type="ECO:0000259" key="3">
    <source>
        <dbReference type="Pfam" id="PF16220"/>
    </source>
</evidence>
<protein>
    <submittedName>
        <fullName evidence="4">FecR family protein</fullName>
    </submittedName>
</protein>
<comment type="caution">
    <text evidence="4">The sequence shown here is derived from an EMBL/GenBank/DDBJ whole genome shotgun (WGS) entry which is preliminary data.</text>
</comment>
<dbReference type="EMBL" id="BAABLX010000009">
    <property type="protein sequence ID" value="GAA4939560.1"/>
    <property type="molecule type" value="Genomic_DNA"/>
</dbReference>
<organism evidence="4 5">
    <name type="scientific">Halioxenophilus aromaticivorans</name>
    <dbReference type="NCBI Taxonomy" id="1306992"/>
    <lineage>
        <taxon>Bacteria</taxon>
        <taxon>Pseudomonadati</taxon>
        <taxon>Pseudomonadota</taxon>
        <taxon>Gammaproteobacteria</taxon>
        <taxon>Alteromonadales</taxon>
        <taxon>Alteromonadaceae</taxon>
        <taxon>Halioxenophilus</taxon>
    </lineage>
</organism>
<evidence type="ECO:0000256" key="1">
    <source>
        <dbReference type="SAM" id="Phobius"/>
    </source>
</evidence>
<dbReference type="Pfam" id="PF04773">
    <property type="entry name" value="FecR"/>
    <property type="match status" value="1"/>
</dbReference>
<feature type="transmembrane region" description="Helical" evidence="1">
    <location>
        <begin position="97"/>
        <end position="118"/>
    </location>
</feature>
<dbReference type="RefSeq" id="WP_345420164.1">
    <property type="nucleotide sequence ID" value="NZ_AP031496.1"/>
</dbReference>
<dbReference type="Gene3D" id="3.55.50.30">
    <property type="match status" value="1"/>
</dbReference>
<keyword evidence="1" id="KW-0812">Transmembrane</keyword>
<name>A0AAV3U0R3_9ALTE</name>
<keyword evidence="5" id="KW-1185">Reference proteome</keyword>
<dbReference type="InterPro" id="IPR032623">
    <property type="entry name" value="FecR_N"/>
</dbReference>
<evidence type="ECO:0000313" key="5">
    <source>
        <dbReference type="Proteomes" id="UP001409585"/>
    </source>
</evidence>
<keyword evidence="1" id="KW-0472">Membrane</keyword>
<dbReference type="PANTHER" id="PTHR30273">
    <property type="entry name" value="PERIPLASMIC SIGNAL SENSOR AND SIGMA FACTOR ACTIVATOR FECR-RELATED"/>
    <property type="match status" value="1"/>
</dbReference>
<dbReference type="PANTHER" id="PTHR30273:SF2">
    <property type="entry name" value="PROTEIN FECR"/>
    <property type="match status" value="1"/>
</dbReference>
<proteinExistence type="predicted"/>
<evidence type="ECO:0000313" key="4">
    <source>
        <dbReference type="EMBL" id="GAA4939560.1"/>
    </source>
</evidence>
<reference evidence="5" key="1">
    <citation type="journal article" date="2019" name="Int. J. Syst. Evol. Microbiol.">
        <title>The Global Catalogue of Microorganisms (GCM) 10K type strain sequencing project: providing services to taxonomists for standard genome sequencing and annotation.</title>
        <authorList>
            <consortium name="The Broad Institute Genomics Platform"/>
            <consortium name="The Broad Institute Genome Sequencing Center for Infectious Disease"/>
            <person name="Wu L."/>
            <person name="Ma J."/>
        </authorList>
    </citation>
    <scope>NUCLEOTIDE SEQUENCE [LARGE SCALE GENOMIC DNA]</scope>
    <source>
        <strain evidence="5">JCM 19134</strain>
    </source>
</reference>
<feature type="domain" description="FecR N-terminal" evidence="3">
    <location>
        <begin position="14"/>
        <end position="52"/>
    </location>
</feature>
<gene>
    <name evidence="4" type="ORF">GCM10025791_17250</name>
</gene>
<keyword evidence="1" id="KW-1133">Transmembrane helix</keyword>
<dbReference type="Gene3D" id="2.60.120.1440">
    <property type="match status" value="1"/>
</dbReference>
<dbReference type="Pfam" id="PF16220">
    <property type="entry name" value="DUF4880"/>
    <property type="match status" value="1"/>
</dbReference>
<dbReference type="InterPro" id="IPR012373">
    <property type="entry name" value="Ferrdict_sens_TM"/>
</dbReference>
<dbReference type="Proteomes" id="UP001409585">
    <property type="component" value="Unassembled WGS sequence"/>
</dbReference>
<sequence length="343" mass="37446">MNTHQHDDELLDIAAGWIVKLRSPAACERDHVEFSQWLNQSKANEQAFDEMLATWDTLALGAELPASSWDPSAQTMGFWGRCKHLLSQYLPGPANSGYWLTGAVSFAAVLMVSVALLLDRQAPIEAEVYQTAAGESLFVELADHSVIELNTRTKIEVLYSPQERLVRLVEGEAYFDVQGNKARPFVVDVGRGTVTAIGTAFNIKRGGLQDWVAVTEGVVRVKQKKEPTTPFPASKFVQADQHLMLSGTGLGPATELGREIHWLEQTLSFENSALADALTELNRYLAKPVSFNPADLAGLRISGTFSTNAPQDTLQAILTTFDLHLSNQTVLPADQTAALPSKG</sequence>
<dbReference type="AlphaFoldDB" id="A0AAV3U0R3"/>
<dbReference type="InterPro" id="IPR006860">
    <property type="entry name" value="FecR"/>
</dbReference>
<accession>A0AAV3U0R3</accession>
<feature type="domain" description="FecR protein" evidence="2">
    <location>
        <begin position="128"/>
        <end position="220"/>
    </location>
</feature>
<dbReference type="GO" id="GO:0016989">
    <property type="term" value="F:sigma factor antagonist activity"/>
    <property type="evidence" value="ECO:0007669"/>
    <property type="project" value="TreeGrafter"/>
</dbReference>
<dbReference type="PIRSF" id="PIRSF018266">
    <property type="entry name" value="FecR"/>
    <property type="match status" value="1"/>
</dbReference>
<evidence type="ECO:0000259" key="2">
    <source>
        <dbReference type="Pfam" id="PF04773"/>
    </source>
</evidence>